<dbReference type="InterPro" id="IPR016032">
    <property type="entry name" value="Sig_transdc_resp-reg_C-effctor"/>
</dbReference>
<dbReference type="PROSITE" id="PS00622">
    <property type="entry name" value="HTH_LUXR_1"/>
    <property type="match status" value="1"/>
</dbReference>
<sequence>MKEPIYNTSKKILVADKSPLYRQGVKIIIETYQNSFILFEADNSSAILSEFERHSDLDLIIVDTGILDHNYSIKNFISNNSKKVILLCNQLTSHVVEQANFIGVKNIALKKDTLFDLNNDIQTVLDGGCCWPLIESQAIINNARKMVFDRINNLTDRQKMILSYLLKGMNNDQIGHCLGVSKNTVKSHFRNIFCKLKVTNRTQLVAVFYSRDTDGFSLS</sequence>
<evidence type="ECO:0000259" key="1">
    <source>
        <dbReference type="PROSITE" id="PS50043"/>
    </source>
</evidence>
<dbReference type="PRINTS" id="PR00038">
    <property type="entry name" value="HTHLUXR"/>
</dbReference>
<accession>A0ABY5GW36</accession>
<dbReference type="PANTHER" id="PTHR45566">
    <property type="entry name" value="HTH-TYPE TRANSCRIPTIONAL REGULATOR YHJB-RELATED"/>
    <property type="match status" value="1"/>
</dbReference>
<dbReference type="SMART" id="SM00421">
    <property type="entry name" value="HTH_LUXR"/>
    <property type="match status" value="1"/>
</dbReference>
<reference evidence="2" key="1">
    <citation type="submission" date="2021-04" db="EMBL/GenBank/DDBJ databases">
        <title>Oceanospirillales bacteria with DddD are important DMSP degraders in coastal seawater.</title>
        <authorList>
            <person name="Liu J."/>
        </authorList>
    </citation>
    <scope>NUCLEOTIDE SEQUENCE</scope>
    <source>
        <strain evidence="2">GY6</strain>
    </source>
</reference>
<dbReference type="InterPro" id="IPR000792">
    <property type="entry name" value="Tscrpt_reg_LuxR_C"/>
</dbReference>
<organism evidence="2 3">
    <name type="scientific">Amphritea atlantica</name>
    <dbReference type="NCBI Taxonomy" id="355243"/>
    <lineage>
        <taxon>Bacteria</taxon>
        <taxon>Pseudomonadati</taxon>
        <taxon>Pseudomonadota</taxon>
        <taxon>Gammaproteobacteria</taxon>
        <taxon>Oceanospirillales</taxon>
        <taxon>Oceanospirillaceae</taxon>
        <taxon>Amphritea</taxon>
    </lineage>
</organism>
<dbReference type="Gene3D" id="3.40.50.2300">
    <property type="match status" value="1"/>
</dbReference>
<dbReference type="SUPFAM" id="SSF52172">
    <property type="entry name" value="CheY-like"/>
    <property type="match status" value="1"/>
</dbReference>
<dbReference type="Proteomes" id="UP001059950">
    <property type="component" value="Chromosome"/>
</dbReference>
<evidence type="ECO:0000313" key="2">
    <source>
        <dbReference type="EMBL" id="UTW03081.1"/>
    </source>
</evidence>
<keyword evidence="3" id="KW-1185">Reference proteome</keyword>
<proteinExistence type="predicted"/>
<name>A0ABY5GW36_9GAMM</name>
<dbReference type="SUPFAM" id="SSF46894">
    <property type="entry name" value="C-terminal effector domain of the bipartite response regulators"/>
    <property type="match status" value="1"/>
</dbReference>
<protein>
    <submittedName>
        <fullName evidence="2">Response regulator transcription factor</fullName>
    </submittedName>
</protein>
<dbReference type="PANTHER" id="PTHR45566:SF1">
    <property type="entry name" value="HTH-TYPE TRANSCRIPTIONAL REGULATOR YHJB-RELATED"/>
    <property type="match status" value="1"/>
</dbReference>
<dbReference type="Pfam" id="PF00196">
    <property type="entry name" value="GerE"/>
    <property type="match status" value="1"/>
</dbReference>
<dbReference type="InterPro" id="IPR051015">
    <property type="entry name" value="EvgA-like"/>
</dbReference>
<dbReference type="PROSITE" id="PS50043">
    <property type="entry name" value="HTH_LUXR_2"/>
    <property type="match status" value="1"/>
</dbReference>
<dbReference type="CDD" id="cd06170">
    <property type="entry name" value="LuxR_C_like"/>
    <property type="match status" value="1"/>
</dbReference>
<dbReference type="InterPro" id="IPR011006">
    <property type="entry name" value="CheY-like_superfamily"/>
</dbReference>
<gene>
    <name evidence="2" type="ORF">KDX31_17410</name>
</gene>
<evidence type="ECO:0000313" key="3">
    <source>
        <dbReference type="Proteomes" id="UP001059950"/>
    </source>
</evidence>
<feature type="domain" description="HTH luxR-type" evidence="1">
    <location>
        <begin position="147"/>
        <end position="212"/>
    </location>
</feature>
<dbReference type="EMBL" id="CP073344">
    <property type="protein sequence ID" value="UTW03081.1"/>
    <property type="molecule type" value="Genomic_DNA"/>
</dbReference>